<keyword evidence="2" id="KW-1185">Reference proteome</keyword>
<dbReference type="Proteomes" id="UP000253083">
    <property type="component" value="Unassembled WGS sequence"/>
</dbReference>
<dbReference type="PANTHER" id="PTHR35802:SF1">
    <property type="entry name" value="PROTEASE SYNTHASE AND SPORULATION PROTEIN PAI 2"/>
    <property type="match status" value="1"/>
</dbReference>
<dbReference type="PANTHER" id="PTHR35802">
    <property type="entry name" value="PROTEASE SYNTHASE AND SPORULATION PROTEIN PAI 2"/>
    <property type="match status" value="1"/>
</dbReference>
<sequence>MADPKKISGKILERSLDNVGEHMFIPEHFDFSEHNELISYVQAYPFAQLFSSFNDLLQVTATPLIYIGKQEPSDATIPANTQHEFIGHIALRNPHCEAIRAGALGIALLQGPNAYVSPRWYTMEPKIPTWSYVAVQLRGKFSAITDHQQTLEVLAKTIDHMERDNDEPWHIDKTDPTLLEQFSQGVLAFRFTVSEMEGIERLGQSRDLTDLEGVIKGLNKTQDPNAQTIARMMQNKIDRAS</sequence>
<dbReference type="OrthoDB" id="9794948at2"/>
<proteinExistence type="predicted"/>
<dbReference type="Pfam" id="PF04299">
    <property type="entry name" value="FMN_bind_2"/>
    <property type="match status" value="1"/>
</dbReference>
<accession>A0A395JTL0</accession>
<dbReference type="EMBL" id="QNRT01000001">
    <property type="protein sequence ID" value="RBP52918.1"/>
    <property type="molecule type" value="Genomic_DNA"/>
</dbReference>
<name>A0A395JTL0_9GAMM</name>
<evidence type="ECO:0000313" key="2">
    <source>
        <dbReference type="Proteomes" id="UP000253083"/>
    </source>
</evidence>
<dbReference type="RefSeq" id="WP_113952527.1">
    <property type="nucleotide sequence ID" value="NZ_QNRT01000001.1"/>
</dbReference>
<organism evidence="1 2">
    <name type="scientific">Arenicella xantha</name>
    <dbReference type="NCBI Taxonomy" id="644221"/>
    <lineage>
        <taxon>Bacteria</taxon>
        <taxon>Pseudomonadati</taxon>
        <taxon>Pseudomonadota</taxon>
        <taxon>Gammaproteobacteria</taxon>
        <taxon>Arenicellales</taxon>
        <taxon>Arenicellaceae</taxon>
        <taxon>Arenicella</taxon>
    </lineage>
</organism>
<dbReference type="AlphaFoldDB" id="A0A395JTL0"/>
<gene>
    <name evidence="1" type="ORF">DFR28_101302</name>
</gene>
<dbReference type="InterPro" id="IPR012349">
    <property type="entry name" value="Split_barrel_FMN-bd"/>
</dbReference>
<dbReference type="InParanoid" id="A0A395JTL0"/>
<dbReference type="PIRSF" id="PIRSF010372">
    <property type="entry name" value="PaiB"/>
    <property type="match status" value="1"/>
</dbReference>
<dbReference type="InterPro" id="IPR007396">
    <property type="entry name" value="TR_PAI2-type"/>
</dbReference>
<reference evidence="1 2" key="1">
    <citation type="submission" date="2018-06" db="EMBL/GenBank/DDBJ databases">
        <title>Genomic Encyclopedia of Type Strains, Phase IV (KMG-IV): sequencing the most valuable type-strain genomes for metagenomic binning, comparative biology and taxonomic classification.</title>
        <authorList>
            <person name="Goeker M."/>
        </authorList>
    </citation>
    <scope>NUCLEOTIDE SEQUENCE [LARGE SCALE GENOMIC DNA]</scope>
    <source>
        <strain evidence="1 2">DSM 24032</strain>
    </source>
</reference>
<protein>
    <submittedName>
        <fullName evidence="1">PaiB family negative transcriptional regulator</fullName>
    </submittedName>
</protein>
<comment type="caution">
    <text evidence="1">The sequence shown here is derived from an EMBL/GenBank/DDBJ whole genome shotgun (WGS) entry which is preliminary data.</text>
</comment>
<dbReference type="SUPFAM" id="SSF50475">
    <property type="entry name" value="FMN-binding split barrel"/>
    <property type="match status" value="1"/>
</dbReference>
<evidence type="ECO:0000313" key="1">
    <source>
        <dbReference type="EMBL" id="RBP52918.1"/>
    </source>
</evidence>
<dbReference type="Gene3D" id="2.30.110.10">
    <property type="entry name" value="Electron Transport, Fmn-binding Protein, Chain A"/>
    <property type="match status" value="1"/>
</dbReference>